<name>A0A494X353_9BURK</name>
<gene>
    <name evidence="1" type="ORF">D7S89_24235</name>
</gene>
<dbReference type="EMBL" id="RBZV01000015">
    <property type="protein sequence ID" value="RKP44041.1"/>
    <property type="molecule type" value="Genomic_DNA"/>
</dbReference>
<protein>
    <recommendedName>
        <fullName evidence="3">Pilus assembly protein</fullName>
    </recommendedName>
</protein>
<reference evidence="1 2" key="1">
    <citation type="submission" date="2018-10" db="EMBL/GenBank/DDBJ databases">
        <title>Paraburkholderia sp. 7MK8-2, isolated from soil.</title>
        <authorList>
            <person name="Gao Z.-H."/>
            <person name="Qiu L.-H."/>
        </authorList>
    </citation>
    <scope>NUCLEOTIDE SEQUENCE [LARGE SCALE GENOMIC DNA]</scope>
    <source>
        <strain evidence="1 2">7MK8-2</strain>
    </source>
</reference>
<proteinExistence type="predicted"/>
<evidence type="ECO:0008006" key="3">
    <source>
        <dbReference type="Google" id="ProtNLM"/>
    </source>
</evidence>
<keyword evidence="2" id="KW-1185">Reference proteome</keyword>
<dbReference type="RefSeq" id="WP_121281407.1">
    <property type="nucleotide sequence ID" value="NZ_RBZV01000015.1"/>
</dbReference>
<evidence type="ECO:0000313" key="2">
    <source>
        <dbReference type="Proteomes" id="UP000280434"/>
    </source>
</evidence>
<dbReference type="InterPro" id="IPR014717">
    <property type="entry name" value="Transl_elong_EF1B/ribsomal_bS6"/>
</dbReference>
<dbReference type="AlphaFoldDB" id="A0A494X353"/>
<comment type="caution">
    <text evidence="1">The sequence shown here is derived from an EMBL/GenBank/DDBJ whole genome shotgun (WGS) entry which is preliminary data.</text>
</comment>
<accession>A0A494X353</accession>
<sequence>MSSLVWFHRERRSGSLRVAARASRLPALLVPPEHWGVQRRLMSAVTIAIAAFAVAMHGLHVGALAGLTAERATLHELERRIGQAQAELTHLPALRRQAMLADEAQASRLNSPTMAWQALFGLAERSGLILNALEPAPAEGEGAQRVMPMRLAARGGFADVMAFLRGLGGLPSLVVPMSLAVTRESDELLFESTLHVFGALPASVQQQTDEVAADENGPPSVVDPFDAAALARLHADALRLVGFMREGVRGFALFETPDGAIMRLLGEAIGSEQLVHVGMNDVTLAGGASSRRLALAEEAR</sequence>
<evidence type="ECO:0000313" key="1">
    <source>
        <dbReference type="EMBL" id="RKP44041.1"/>
    </source>
</evidence>
<dbReference type="Proteomes" id="UP000280434">
    <property type="component" value="Unassembled WGS sequence"/>
</dbReference>
<dbReference type="Gene3D" id="3.30.70.60">
    <property type="match status" value="1"/>
</dbReference>
<dbReference type="OrthoDB" id="8999741at2"/>
<organism evidence="1 2">
    <name type="scientific">Trinickia fusca</name>
    <dbReference type="NCBI Taxonomy" id="2419777"/>
    <lineage>
        <taxon>Bacteria</taxon>
        <taxon>Pseudomonadati</taxon>
        <taxon>Pseudomonadota</taxon>
        <taxon>Betaproteobacteria</taxon>
        <taxon>Burkholderiales</taxon>
        <taxon>Burkholderiaceae</taxon>
        <taxon>Trinickia</taxon>
    </lineage>
</organism>